<gene>
    <name evidence="10" type="ORF">HU230_00630</name>
</gene>
<keyword evidence="3 6" id="KW-0949">S-adenosyl-L-methionine</keyword>
<dbReference type="InterPro" id="IPR050390">
    <property type="entry name" value="C5-Methyltransferase"/>
</dbReference>
<dbReference type="AlphaFoldDB" id="A0A974ADJ0"/>
<dbReference type="Gene3D" id="3.90.120.10">
    <property type="entry name" value="DNA Methylase, subunit A, domain 2"/>
    <property type="match status" value="1"/>
</dbReference>
<dbReference type="GO" id="GO:0003677">
    <property type="term" value="F:DNA binding"/>
    <property type="evidence" value="ECO:0007669"/>
    <property type="project" value="TreeGrafter"/>
</dbReference>
<dbReference type="NCBIfam" id="TIGR00675">
    <property type="entry name" value="dcm"/>
    <property type="match status" value="1"/>
</dbReference>
<feature type="region of interest" description="Disordered" evidence="9">
    <location>
        <begin position="387"/>
        <end position="420"/>
    </location>
</feature>
<dbReference type="PRINTS" id="PR00105">
    <property type="entry name" value="C5METTRFRASE"/>
</dbReference>
<reference evidence="10" key="1">
    <citation type="submission" date="2020-06" db="EMBL/GenBank/DDBJ databases">
        <title>Whole Genome Sequence of Bradyrhizobium sp. Strain 66S1MB.</title>
        <authorList>
            <person name="Bromfield E."/>
            <person name="Cloutier S."/>
        </authorList>
    </citation>
    <scope>NUCLEOTIDE SEQUENCE</scope>
    <source>
        <strain evidence="10">66S1MB</strain>
    </source>
</reference>
<comment type="similarity">
    <text evidence="6 7">Belongs to the class I-like SAM-binding methyltransferase superfamily. C5-methyltransferase family.</text>
</comment>
<evidence type="ECO:0000256" key="4">
    <source>
        <dbReference type="ARBA" id="ARBA00022747"/>
    </source>
</evidence>
<evidence type="ECO:0000256" key="7">
    <source>
        <dbReference type="RuleBase" id="RU000416"/>
    </source>
</evidence>
<dbReference type="PANTHER" id="PTHR10629">
    <property type="entry name" value="CYTOSINE-SPECIFIC METHYLTRANSFERASE"/>
    <property type="match status" value="1"/>
</dbReference>
<comment type="caution">
    <text evidence="10">The sequence shown here is derived from an EMBL/GenBank/DDBJ whole genome shotgun (WGS) entry which is preliminary data.</text>
</comment>
<dbReference type="RefSeq" id="WP_176528555.1">
    <property type="nucleotide sequence ID" value="NZ_CP088022.1"/>
</dbReference>
<protein>
    <recommendedName>
        <fullName evidence="8">Cytosine-specific methyltransferase</fullName>
        <ecNumber evidence="8">2.1.1.37</ecNumber>
    </recommendedName>
</protein>
<dbReference type="GO" id="GO:0003886">
    <property type="term" value="F:DNA (cytosine-5-)-methyltransferase activity"/>
    <property type="evidence" value="ECO:0007669"/>
    <property type="project" value="UniProtKB-EC"/>
</dbReference>
<dbReference type="InterPro" id="IPR001525">
    <property type="entry name" value="C5_MeTfrase"/>
</dbReference>
<name>A0A974ADJ0_9BRAD</name>
<dbReference type="SUPFAM" id="SSF53335">
    <property type="entry name" value="S-adenosyl-L-methionine-dependent methyltransferases"/>
    <property type="match status" value="1"/>
</dbReference>
<evidence type="ECO:0000256" key="2">
    <source>
        <dbReference type="ARBA" id="ARBA00022679"/>
    </source>
</evidence>
<keyword evidence="2 6" id="KW-0808">Transferase</keyword>
<dbReference type="PANTHER" id="PTHR10629:SF52">
    <property type="entry name" value="DNA (CYTOSINE-5)-METHYLTRANSFERASE 1"/>
    <property type="match status" value="1"/>
</dbReference>
<comment type="catalytic activity">
    <reaction evidence="5 8">
        <text>a 2'-deoxycytidine in DNA + S-adenosyl-L-methionine = a 5-methyl-2'-deoxycytidine in DNA + S-adenosyl-L-homocysteine + H(+)</text>
        <dbReference type="Rhea" id="RHEA:13681"/>
        <dbReference type="Rhea" id="RHEA-COMP:11369"/>
        <dbReference type="Rhea" id="RHEA-COMP:11370"/>
        <dbReference type="ChEBI" id="CHEBI:15378"/>
        <dbReference type="ChEBI" id="CHEBI:57856"/>
        <dbReference type="ChEBI" id="CHEBI:59789"/>
        <dbReference type="ChEBI" id="CHEBI:85452"/>
        <dbReference type="ChEBI" id="CHEBI:85454"/>
        <dbReference type="EC" id="2.1.1.37"/>
    </reaction>
</comment>
<evidence type="ECO:0000256" key="3">
    <source>
        <dbReference type="ARBA" id="ARBA00022691"/>
    </source>
</evidence>
<dbReference type="EMBL" id="JABWSX010000001">
    <property type="protein sequence ID" value="NVL04273.1"/>
    <property type="molecule type" value="Genomic_DNA"/>
</dbReference>
<dbReference type="PROSITE" id="PS00094">
    <property type="entry name" value="C5_MTASE_1"/>
    <property type="match status" value="1"/>
</dbReference>
<evidence type="ECO:0000256" key="6">
    <source>
        <dbReference type="PROSITE-ProRule" id="PRU01016"/>
    </source>
</evidence>
<dbReference type="EC" id="2.1.1.37" evidence="8"/>
<accession>A0A974ADJ0</accession>
<dbReference type="InterPro" id="IPR018117">
    <property type="entry name" value="C5_DNA_meth_AS"/>
</dbReference>
<dbReference type="InterPro" id="IPR029063">
    <property type="entry name" value="SAM-dependent_MTases_sf"/>
</dbReference>
<dbReference type="Pfam" id="PF00145">
    <property type="entry name" value="DNA_methylase"/>
    <property type="match status" value="1"/>
</dbReference>
<evidence type="ECO:0000313" key="10">
    <source>
        <dbReference type="EMBL" id="NVL04273.1"/>
    </source>
</evidence>
<dbReference type="Gene3D" id="3.40.50.150">
    <property type="entry name" value="Vaccinia Virus protein VP39"/>
    <property type="match status" value="1"/>
</dbReference>
<evidence type="ECO:0000256" key="1">
    <source>
        <dbReference type="ARBA" id="ARBA00022603"/>
    </source>
</evidence>
<dbReference type="PROSITE" id="PS51679">
    <property type="entry name" value="SAM_MT_C5"/>
    <property type="match status" value="1"/>
</dbReference>
<dbReference type="GO" id="GO:0009307">
    <property type="term" value="P:DNA restriction-modification system"/>
    <property type="evidence" value="ECO:0007669"/>
    <property type="project" value="UniProtKB-KW"/>
</dbReference>
<dbReference type="GO" id="GO:0032259">
    <property type="term" value="P:methylation"/>
    <property type="evidence" value="ECO:0007669"/>
    <property type="project" value="UniProtKB-KW"/>
</dbReference>
<feature type="active site" evidence="6">
    <location>
        <position position="82"/>
    </location>
</feature>
<keyword evidence="1 6" id="KW-0489">Methyltransferase</keyword>
<evidence type="ECO:0000256" key="9">
    <source>
        <dbReference type="SAM" id="MobiDB-lite"/>
    </source>
</evidence>
<evidence type="ECO:0000256" key="8">
    <source>
        <dbReference type="RuleBase" id="RU000417"/>
    </source>
</evidence>
<sequence>MKKFTAISLYTGAGGLDYGFEAAGFRTAVAVELDELCVQTIQLNRRWPVIQSDINSVSVDQILEKAKLKVSEPDVLIGGPPCQPFSKSGFWATGSTKRLDDPRASTLENFLRVLEGTKPRAFLMENVEGLGFKGKDEGLQHIRKRLDEINVQHGTNYVPFTAVLNAADFGVPQLRRRLFVIAARDGSSFVFPDESHAPLAELRAGQRRYLTAWDALRSIRLSKAELASLKLRGKWANLLPSIPEGQNYLWHTDRGEGEPLFGWRRRYWSFLLKLAKNAPSWTIQAQPGPATGPFHWTSRLLSVREIARLQTFPKDIQIAGSYADAQRQLGNAVPSLLAEVLAGEISFQLLNRPVKGARKLAISLARAPIPAPEKVARVPAEYLMLRGDHEAHPGTGRGYRATSRDGSTPVGADEPFELSP</sequence>
<evidence type="ECO:0000256" key="5">
    <source>
        <dbReference type="ARBA" id="ARBA00047422"/>
    </source>
</evidence>
<proteinExistence type="inferred from homology"/>
<keyword evidence="4" id="KW-0680">Restriction system</keyword>
<dbReference type="GO" id="GO:0044027">
    <property type="term" value="P:negative regulation of gene expression via chromosomal CpG island methylation"/>
    <property type="evidence" value="ECO:0007669"/>
    <property type="project" value="TreeGrafter"/>
</dbReference>
<organism evidence="10">
    <name type="scientific">Bradyrhizobium quebecense</name>
    <dbReference type="NCBI Taxonomy" id="2748629"/>
    <lineage>
        <taxon>Bacteria</taxon>
        <taxon>Pseudomonadati</taxon>
        <taxon>Pseudomonadota</taxon>
        <taxon>Alphaproteobacteria</taxon>
        <taxon>Hyphomicrobiales</taxon>
        <taxon>Nitrobacteraceae</taxon>
        <taxon>Bradyrhizobium</taxon>
    </lineage>
</organism>